<name>A0ABS4AAE9_9PROT</name>
<gene>
    <name evidence="2" type="ORF">J8J14_03475</name>
</gene>
<dbReference type="PANTHER" id="PTHR11011">
    <property type="entry name" value="MALE STERILITY PROTEIN 2-RELATED"/>
    <property type="match status" value="1"/>
</dbReference>
<dbReference type="PANTHER" id="PTHR11011:SF45">
    <property type="entry name" value="FATTY ACYL-COA REDUCTASE CG8306-RELATED"/>
    <property type="match status" value="1"/>
</dbReference>
<dbReference type="SUPFAM" id="SSF51735">
    <property type="entry name" value="NAD(P)-binding Rossmann-fold domains"/>
    <property type="match status" value="1"/>
</dbReference>
<dbReference type="InterPro" id="IPR036291">
    <property type="entry name" value="NAD(P)-bd_dom_sf"/>
</dbReference>
<feature type="domain" description="Thioester reductase (TE)" evidence="1">
    <location>
        <begin position="20"/>
        <end position="250"/>
    </location>
</feature>
<organism evidence="2 3">
    <name type="scientific">Pararoseomonas baculiformis</name>
    <dbReference type="NCBI Taxonomy" id="2820812"/>
    <lineage>
        <taxon>Bacteria</taxon>
        <taxon>Pseudomonadati</taxon>
        <taxon>Pseudomonadota</taxon>
        <taxon>Alphaproteobacteria</taxon>
        <taxon>Acetobacterales</taxon>
        <taxon>Acetobacteraceae</taxon>
        <taxon>Pararoseomonas</taxon>
    </lineage>
</organism>
<proteinExistence type="predicted"/>
<dbReference type="EMBL" id="JAGIZB010000002">
    <property type="protein sequence ID" value="MBP0443831.1"/>
    <property type="molecule type" value="Genomic_DNA"/>
</dbReference>
<dbReference type="Gene3D" id="3.40.50.720">
    <property type="entry name" value="NAD(P)-binding Rossmann-like Domain"/>
    <property type="match status" value="1"/>
</dbReference>
<comment type="caution">
    <text evidence="2">The sequence shown here is derived from an EMBL/GenBank/DDBJ whole genome shotgun (WGS) entry which is preliminary data.</text>
</comment>
<dbReference type="InterPro" id="IPR013120">
    <property type="entry name" value="FAR_NAD-bd"/>
</dbReference>
<dbReference type="Pfam" id="PF07993">
    <property type="entry name" value="NAD_binding_4"/>
    <property type="match status" value="1"/>
</dbReference>
<dbReference type="RefSeq" id="WP_209378054.1">
    <property type="nucleotide sequence ID" value="NZ_JAGIZB010000002.1"/>
</dbReference>
<keyword evidence="3" id="KW-1185">Reference proteome</keyword>
<dbReference type="Proteomes" id="UP000681594">
    <property type="component" value="Unassembled WGS sequence"/>
</dbReference>
<evidence type="ECO:0000313" key="2">
    <source>
        <dbReference type="EMBL" id="MBP0443831.1"/>
    </source>
</evidence>
<reference evidence="2 3" key="1">
    <citation type="submission" date="2021-03" db="EMBL/GenBank/DDBJ databases">
        <authorList>
            <person name="So Y."/>
        </authorList>
    </citation>
    <scope>NUCLEOTIDE SEQUENCE [LARGE SCALE GENOMIC DNA]</scope>
    <source>
        <strain evidence="2 3">SSH11</strain>
    </source>
</reference>
<protein>
    <submittedName>
        <fullName evidence="2">SDR family oxidoreductase</fullName>
    </submittedName>
</protein>
<accession>A0ABS4AAE9</accession>
<sequence>MTERRLSEIERTGPALRVLVTGASGLLGGTLVGHLVGRGHGVLAMLGRKPAPPGWAGMAEAWSGSSPAPGRVATLSADLRQDELGLGAAALHAIASGVDLIIHCAAVTGFGLPPAAYRQVNVEGTARILALAEGAGPAPVPLLQVSTAYVCGERSGPIPEAPPAPGTRFANGYEASKAEAERLVAAARGRGLPTAVARPSIVVGAWADGAIARFDNLYGVIRLVTEGRIRSIPADPAATLDLVPIDHVVQGLADIAERMERAAGRIFHLVSGVPVPVARLRELALSYPQFHAPRFVPAGDFEPAALDEEEAWWHGRVTDPYASYFLRDPRFIDAHLRALSGRACPPVDWAYLRRMIDRCIAEGFLRGTEEVQRTSG</sequence>
<evidence type="ECO:0000259" key="1">
    <source>
        <dbReference type="Pfam" id="PF07993"/>
    </source>
</evidence>
<evidence type="ECO:0000313" key="3">
    <source>
        <dbReference type="Proteomes" id="UP000681594"/>
    </source>
</evidence>
<dbReference type="InterPro" id="IPR026055">
    <property type="entry name" value="FAR"/>
</dbReference>